<name>A0AA39TBB9_9AGAR</name>
<evidence type="ECO:0000256" key="1">
    <source>
        <dbReference type="SAM" id="MobiDB-lite"/>
    </source>
</evidence>
<dbReference type="AlphaFoldDB" id="A0AA39TBB9"/>
<dbReference type="Proteomes" id="UP001175228">
    <property type="component" value="Unassembled WGS sequence"/>
</dbReference>
<feature type="compositionally biased region" description="Polar residues" evidence="1">
    <location>
        <begin position="32"/>
        <end position="47"/>
    </location>
</feature>
<keyword evidence="3" id="KW-1185">Reference proteome</keyword>
<feature type="region of interest" description="Disordered" evidence="1">
    <location>
        <begin position="1"/>
        <end position="56"/>
    </location>
</feature>
<sequence length="1125" mass="126452">MYTTASSPSRDSDSEPPSTPRIIHNLPRKTTACGTHSDPSAPSTQTHRSPRLIPSQWTKLDLTNRSPHFPDVYIAPSHSGVPAVHGNIYIIVVSMDPEDLHETFAHGASLSSFCSLEEAAAKGSHACDFLIIRDKYGREEDGDSKDAVKSWSHAKKEFPIPVLEQLQKLRDDIYGKDKLMSDSKATTIDGNFCGGIAIERTFRSQFHIRNAQRVYHLTTSFQETQGLEAPHQSNKSDNSKETDYENVLRQRINELAIRAANEGLCKGAPHVSGIMTQWADLANFPKTGGFDCYAGFSSSVNFWPASQMNLASARRGERYADGNERLPPTDEDADAWGSLKKYLGKYGSNHSDGGDHTVIPTAMTNFIRPHPDVPEECFCLMEFGIVWVLEEFCTLFFSGLHMHGGGLAQYRPLHTIDSIYTRVTVILYPPQAILSGESALAFAALPYPPDPCRACQKWVRKDHQMCRDVENLTPNDDKDEDEEGDEEFAENAKVLQKRDALKTSLLKLPMEWCRRGMHQLSVGRKYTKQATYVSNGGSFLAPQDHFNHSIHSLLQWINGIIQQFPPHYFVRFDKDLLLSMFSMELDGVRLAAEPWDLGPGWTGDNVQIGSKSDVSVKSMSPQQIAQRWNTNDCGNLAPYGNTNIKKVEEAFYTLAEEMGQTIPLNAKAFAQQIIFLIGPKIAIIHICRELMSQWLSLGSEATYKSAQVVQFFVNRLGAEVTLLDLQKFDVSTPTKMADLQAQLEKAMIINQDSAPDQVKLTLILSKTPRCDALDFGSSLPFFLRPERLTISESARVFSGVLPSVSSNQGLLSLSSSSQSLHLNALTNGTHGNVKRLQLMYEVLYPLLDGVSEPYPPFNETPELTAAIRNFLDYVNADMDRLSIFRDLASSRFQSLWPGGLWDSDNLHTCAGFFSALICQGIIHCTAYLEDPNNPVFFSDENAWNLIRYDLQHHQEEQYFCNQKAYSEAPSAKRTSTNTSQYWNAASDARYNWFLTAKEPTPFLRLWNHFRSTKFQDPNWEHRWVKVFPKIGDLQAYLLASDYAIAGLATTPTHAEMAVVLWTVNARGIKGLRLLNLPCSSDEEITSSFQYIHKYLSQAIPLQRQQQMKFNIFVVEHSLCKYSSSK</sequence>
<organism evidence="2 3">
    <name type="scientific">Armillaria luteobubalina</name>
    <dbReference type="NCBI Taxonomy" id="153913"/>
    <lineage>
        <taxon>Eukaryota</taxon>
        <taxon>Fungi</taxon>
        <taxon>Dikarya</taxon>
        <taxon>Basidiomycota</taxon>
        <taxon>Agaricomycotina</taxon>
        <taxon>Agaricomycetes</taxon>
        <taxon>Agaricomycetidae</taxon>
        <taxon>Agaricales</taxon>
        <taxon>Marasmiineae</taxon>
        <taxon>Physalacriaceae</taxon>
        <taxon>Armillaria</taxon>
    </lineage>
</organism>
<gene>
    <name evidence="2" type="ORF">EDD18DRAFT_1365298</name>
</gene>
<reference evidence="2" key="1">
    <citation type="submission" date="2023-06" db="EMBL/GenBank/DDBJ databases">
        <authorList>
            <consortium name="Lawrence Berkeley National Laboratory"/>
            <person name="Ahrendt S."/>
            <person name="Sahu N."/>
            <person name="Indic B."/>
            <person name="Wong-Bajracharya J."/>
            <person name="Merenyi Z."/>
            <person name="Ke H.-M."/>
            <person name="Monk M."/>
            <person name="Kocsube S."/>
            <person name="Drula E."/>
            <person name="Lipzen A."/>
            <person name="Balint B."/>
            <person name="Henrissat B."/>
            <person name="Andreopoulos B."/>
            <person name="Martin F.M."/>
            <person name="Harder C.B."/>
            <person name="Rigling D."/>
            <person name="Ford K.L."/>
            <person name="Foster G.D."/>
            <person name="Pangilinan J."/>
            <person name="Papanicolaou A."/>
            <person name="Barry K."/>
            <person name="LaButti K."/>
            <person name="Viragh M."/>
            <person name="Koriabine M."/>
            <person name="Yan M."/>
            <person name="Riley R."/>
            <person name="Champramary S."/>
            <person name="Plett K.L."/>
            <person name="Tsai I.J."/>
            <person name="Slot J."/>
            <person name="Sipos G."/>
            <person name="Plett J."/>
            <person name="Nagy L.G."/>
            <person name="Grigoriev I.V."/>
        </authorList>
    </citation>
    <scope>NUCLEOTIDE SEQUENCE</scope>
    <source>
        <strain evidence="2">HWK02</strain>
    </source>
</reference>
<proteinExistence type="predicted"/>
<dbReference type="EMBL" id="JAUEPU010000107">
    <property type="protein sequence ID" value="KAK0477731.1"/>
    <property type="molecule type" value="Genomic_DNA"/>
</dbReference>
<evidence type="ECO:0000313" key="2">
    <source>
        <dbReference type="EMBL" id="KAK0477731.1"/>
    </source>
</evidence>
<comment type="caution">
    <text evidence="2">The sequence shown here is derived from an EMBL/GenBank/DDBJ whole genome shotgun (WGS) entry which is preliminary data.</text>
</comment>
<accession>A0AA39TBB9</accession>
<protein>
    <submittedName>
        <fullName evidence="2">Uncharacterized protein</fullName>
    </submittedName>
</protein>
<evidence type="ECO:0000313" key="3">
    <source>
        <dbReference type="Proteomes" id="UP001175228"/>
    </source>
</evidence>